<dbReference type="AlphaFoldDB" id="A0ABD4TNI8"/>
<gene>
    <name evidence="2" type="ORF">FTO68_10085</name>
</gene>
<dbReference type="PANTHER" id="PTHR38030">
    <property type="entry name" value="PROTOPORPHYRINOGEN IX DEHYDROGENASE [MENAQUINONE]"/>
    <property type="match status" value="1"/>
</dbReference>
<dbReference type="PANTHER" id="PTHR38030:SF2">
    <property type="entry name" value="PROTOPORPHYRINOGEN IX DEHYDROGENASE [QUINONE]"/>
    <property type="match status" value="1"/>
</dbReference>
<reference evidence="2 3" key="1">
    <citation type="submission" date="2019-08" db="EMBL/GenBank/DDBJ databases">
        <authorList>
            <person name="Chen S.-C."/>
            <person name="Lai M.-C."/>
            <person name="You Y.-T."/>
        </authorList>
    </citation>
    <scope>NUCLEOTIDE SEQUENCE [LARGE SCALE GENOMIC DNA]</scope>
    <source>
        <strain evidence="2 3">P2F9704a</strain>
    </source>
</reference>
<dbReference type="Proteomes" id="UP001524383">
    <property type="component" value="Unassembled WGS sequence"/>
</dbReference>
<evidence type="ECO:0000313" key="3">
    <source>
        <dbReference type="Proteomes" id="UP001524383"/>
    </source>
</evidence>
<protein>
    <submittedName>
        <fullName evidence="2">Flavodoxin</fullName>
    </submittedName>
</protein>
<dbReference type="EMBL" id="VOTZ01000025">
    <property type="protein sequence ID" value="MCQ1539328.1"/>
    <property type="molecule type" value="Genomic_DNA"/>
</dbReference>
<dbReference type="InterPro" id="IPR008254">
    <property type="entry name" value="Flavodoxin/NO_synth"/>
</dbReference>
<evidence type="ECO:0000313" key="2">
    <source>
        <dbReference type="EMBL" id="MCQ1539328.1"/>
    </source>
</evidence>
<dbReference type="PROSITE" id="PS50902">
    <property type="entry name" value="FLAVODOXIN_LIKE"/>
    <property type="match status" value="1"/>
</dbReference>
<dbReference type="Pfam" id="PF12724">
    <property type="entry name" value="Flavodoxin_5"/>
    <property type="match status" value="1"/>
</dbReference>
<name>A0ABD4TNI8_9EURY</name>
<dbReference type="InterPro" id="IPR052200">
    <property type="entry name" value="Protoporphyrinogen_IX_DH"/>
</dbReference>
<comment type="caution">
    <text evidence="2">The sequence shown here is derived from an EMBL/GenBank/DDBJ whole genome shotgun (WGS) entry which is preliminary data.</text>
</comment>
<feature type="domain" description="Flavodoxin-like" evidence="1">
    <location>
        <begin position="14"/>
        <end position="170"/>
    </location>
</feature>
<dbReference type="InterPro" id="IPR029039">
    <property type="entry name" value="Flavoprotein-like_sf"/>
</dbReference>
<sequence length="176" mass="19162">MSFKGESSGMSRRILIAYATRAGSTTGVAEAVAGQLRRAGYDPVISEIHTDPSPEEYDHVILGGPVYMGHMSEVAGYVQRHEAALQSRLIAAFAVGMSFLEDDKEKQAPAQEALRSSLSSLLPRHIGYFAGKTDPGKLSFLQRMALKIVKSPVGDFRDYEAIQAWAMEISGDLQRA</sequence>
<dbReference type="InterPro" id="IPR026816">
    <property type="entry name" value="Flavodoxin_dom"/>
</dbReference>
<keyword evidence="3" id="KW-1185">Reference proteome</keyword>
<dbReference type="Gene3D" id="3.40.50.360">
    <property type="match status" value="1"/>
</dbReference>
<organism evidence="2 3">
    <name type="scientific">Methanocalculus taiwanensis</name>
    <dbReference type="NCBI Taxonomy" id="106207"/>
    <lineage>
        <taxon>Archaea</taxon>
        <taxon>Methanobacteriati</taxon>
        <taxon>Methanobacteriota</taxon>
        <taxon>Stenosarchaea group</taxon>
        <taxon>Methanomicrobia</taxon>
        <taxon>Methanomicrobiales</taxon>
        <taxon>Methanocalculaceae</taxon>
        <taxon>Methanocalculus</taxon>
    </lineage>
</organism>
<accession>A0ABD4TNI8</accession>
<dbReference type="SUPFAM" id="SSF52218">
    <property type="entry name" value="Flavoproteins"/>
    <property type="match status" value="1"/>
</dbReference>
<proteinExistence type="predicted"/>
<evidence type="ECO:0000259" key="1">
    <source>
        <dbReference type="PROSITE" id="PS50902"/>
    </source>
</evidence>